<organismHost>
    <name type="scientific">Chlorella</name>
    <dbReference type="NCBI Taxonomy" id="3071"/>
</organismHost>
<keyword evidence="3" id="KW-1185">Reference proteome</keyword>
<accession>Q84536</accession>
<protein>
    <submittedName>
        <fullName evidence="2">Uncharacterized protein</fullName>
    </submittedName>
</protein>
<keyword evidence="1" id="KW-0472">Membrane</keyword>
<dbReference type="Proteomes" id="UP000000862">
    <property type="component" value="Segment"/>
</dbReference>
<dbReference type="PIR" id="T17706">
    <property type="entry name" value="T17706"/>
</dbReference>
<evidence type="ECO:0000256" key="1">
    <source>
        <dbReference type="SAM" id="Phobius"/>
    </source>
</evidence>
<reference evidence="2 3" key="2">
    <citation type="journal article" date="1995" name="Virology">
        <title>Analysis of 43 kb of the Chlorella virus PBCV-1 330-kb genome: map positions 45 to 88.</title>
        <authorList>
            <person name="Li Y."/>
            <person name="Lu Z."/>
            <person name="Burbank D.E."/>
            <person name="Kutish G.F."/>
            <person name="Rock D.L."/>
            <person name="Van Etten J.L."/>
        </authorList>
    </citation>
    <scope>NUCLEOTIDE SEQUENCE [LARGE SCALE GENOMIC DNA]</scope>
</reference>
<proteinExistence type="predicted"/>
<keyword evidence="1" id="KW-0812">Transmembrane</keyword>
<name>Q84536_PBCV1</name>
<reference evidence="2 3" key="4">
    <citation type="journal article" date="1996" name="Virology">
        <title>Analysis of 76 kb of the chlorella virus PBCV-1 330-kb genome: map positions 182 to 258.</title>
        <authorList>
            <person name="Kutish G.F."/>
            <person name="Li Y."/>
            <person name="Lu Z."/>
            <person name="Furuta M."/>
            <person name="Rock D.L."/>
            <person name="Van Etten J.L."/>
        </authorList>
    </citation>
    <scope>NUCLEOTIDE SEQUENCE [LARGE SCALE GENOMIC DNA]</scope>
</reference>
<evidence type="ECO:0000313" key="2">
    <source>
        <dbReference type="EMBL" id="AAC96584.1"/>
    </source>
</evidence>
<reference evidence="2 3" key="1">
    <citation type="journal article" date="1995" name="Virology">
        <title>Analysis of 45 kb of DNA located at the left end of the chlorella virus PBCV-1 genome.</title>
        <authorList>
            <person name="Lu Z."/>
            <person name="Li Y."/>
            <person name="Zhang Y."/>
            <person name="Kutish G.F."/>
            <person name="Rock D.L."/>
            <person name="Van Etten J.L."/>
        </authorList>
    </citation>
    <scope>NUCLEOTIDE SEQUENCE [LARGE SCALE GENOMIC DNA]</scope>
</reference>
<reference evidence="2 3" key="6">
    <citation type="journal article" date="1999" name="Virology">
        <title>Chlorella virus PBCV-1 encodes a functional homospermidine synthase.</title>
        <authorList>
            <person name="Kaiser A."/>
            <person name="Vollmert M."/>
            <person name="Tholl D."/>
            <person name="Graves M.V."/>
            <person name="Gurnon J.R."/>
            <person name="Xing W."/>
            <person name="Lisec A.D."/>
            <person name="Nickerson K.W."/>
            <person name="Van Etten J.L."/>
        </authorList>
    </citation>
    <scope>NUCLEOTIDE SEQUENCE [LARGE SCALE GENOMIC DNA]</scope>
</reference>
<dbReference type="RefSeq" id="NP_048563.1">
    <property type="nucleotide sequence ID" value="NC_000852.5"/>
</dbReference>
<reference evidence="2 3" key="8">
    <citation type="journal article" date="2010" name="J. Virol.">
        <title>Microarray analysis of Paramecium bursaria chlorella virus 1 transcription.</title>
        <authorList>
            <person name="Yanai-Balser G.M."/>
            <person name="Duncan G.A."/>
            <person name="Eudy J.D."/>
            <person name="Wang D."/>
            <person name="Li X."/>
            <person name="Agarkova I.V."/>
            <person name="Dunigan D.D."/>
            <person name="Van Etten J.L."/>
        </authorList>
    </citation>
    <scope>NUCLEOTIDE SEQUENCE [LARGE SCALE GENOMIC DNA]</scope>
</reference>
<organism evidence="2 3">
    <name type="scientific">Paramecium bursaria Chlorella virus 1</name>
    <name type="common">PBCV-1</name>
    <dbReference type="NCBI Taxonomy" id="10506"/>
    <lineage>
        <taxon>Viruses</taxon>
        <taxon>Varidnaviria</taxon>
        <taxon>Bamfordvirae</taxon>
        <taxon>Nucleocytoviricota</taxon>
        <taxon>Megaviricetes</taxon>
        <taxon>Algavirales</taxon>
        <taxon>Phycodnaviridae</taxon>
        <taxon>Chlorovirus</taxon>
        <taxon>Chlorovirus vanettense</taxon>
    </lineage>
</organism>
<feature type="transmembrane region" description="Helical" evidence="1">
    <location>
        <begin position="69"/>
        <end position="94"/>
    </location>
</feature>
<evidence type="ECO:0000313" key="3">
    <source>
        <dbReference type="Proteomes" id="UP000000862"/>
    </source>
</evidence>
<keyword evidence="1" id="KW-1133">Transmembrane helix</keyword>
<reference evidence="2 3" key="3">
    <citation type="journal article" date="1996" name="Virology">
        <title>Analysis of 94 kb of the chlorella virus PBCV-1 330-kb genome: map positions 88 to 182.</title>
        <authorList>
            <person name="Lu Z."/>
            <person name="Li Y."/>
            <person name="Que Q."/>
            <person name="Kutish G.F."/>
            <person name="Rock D.L."/>
            <person name="Van Etten J.L."/>
        </authorList>
    </citation>
    <scope>NUCLEOTIDE SEQUENCE [LARGE SCALE GENOMIC DNA]</scope>
</reference>
<gene>
    <name evidence="2" type="primary">a216R</name>
</gene>
<dbReference type="GeneID" id="917849"/>
<dbReference type="EMBL" id="JF411744">
    <property type="protein sequence ID" value="AAC96584.1"/>
    <property type="molecule type" value="Genomic_DNA"/>
</dbReference>
<sequence length="107" mass="11708">MAFLLRPSGTAEKLNPPTPGFALVPEFLSYTALTTRLPSNVVTALFFMFTPSTFQEPPPFVNKFKSNVLITFVFFVAGGDFGAVLGAGFGAGFWEGFIFSYWSSNLF</sequence>
<reference evidence="2 3" key="7">
    <citation type="journal article" date="2000" name="Virology">
        <title>Characterization of a beta-1,3-glucanase encoded by chlorella virus PBCV-1.</title>
        <authorList>
            <person name="Sun L."/>
            <person name="Gurnon J.R."/>
            <person name="Adams B.J."/>
            <person name="Graves M.V."/>
            <person name="Van Etten J.L."/>
        </authorList>
    </citation>
    <scope>NUCLEOTIDE SEQUENCE [LARGE SCALE GENOMIC DNA]</scope>
</reference>
<reference evidence="2 3" key="5">
    <citation type="journal article" date="1997" name="Virology">
        <title>Analysis of 74 kb of DNA located at the right end of the 330-kb chlorella virus PBCV-1 genome.</title>
        <authorList>
            <person name="Li Y."/>
            <person name="Lu Z."/>
            <person name="Sun L."/>
            <person name="Ropp S."/>
            <person name="Kutish G.F."/>
            <person name="Rock D.L."/>
            <person name="Van Etten J.L."/>
        </authorList>
    </citation>
    <scope>NUCLEOTIDE SEQUENCE [LARGE SCALE GENOMIC DNA]</scope>
</reference>
<dbReference type="KEGG" id="vg:917849"/>